<dbReference type="InterPro" id="IPR042869">
    <property type="entry name" value="ARHGAP11A/B"/>
</dbReference>
<organism evidence="3 4">
    <name type="scientific">Ignelater luminosus</name>
    <name type="common">Cucubano</name>
    <name type="synonym">Pyrophorus luminosus</name>
    <dbReference type="NCBI Taxonomy" id="2038154"/>
    <lineage>
        <taxon>Eukaryota</taxon>
        <taxon>Metazoa</taxon>
        <taxon>Ecdysozoa</taxon>
        <taxon>Arthropoda</taxon>
        <taxon>Hexapoda</taxon>
        <taxon>Insecta</taxon>
        <taxon>Pterygota</taxon>
        <taxon>Neoptera</taxon>
        <taxon>Endopterygota</taxon>
        <taxon>Coleoptera</taxon>
        <taxon>Polyphaga</taxon>
        <taxon>Elateriformia</taxon>
        <taxon>Elateroidea</taxon>
        <taxon>Elateridae</taxon>
        <taxon>Agrypninae</taxon>
        <taxon>Pyrophorini</taxon>
        <taxon>Ignelater</taxon>
    </lineage>
</organism>
<comment type="caution">
    <text evidence="3">The sequence shown here is derived from an EMBL/GenBank/DDBJ whole genome shotgun (WGS) entry which is preliminary data.</text>
</comment>
<dbReference type="PROSITE" id="PS50238">
    <property type="entry name" value="RHOGAP"/>
    <property type="match status" value="1"/>
</dbReference>
<dbReference type="EMBL" id="VTPC01089976">
    <property type="protein sequence ID" value="KAF2885228.1"/>
    <property type="molecule type" value="Genomic_DNA"/>
</dbReference>
<feature type="region of interest" description="Disordered" evidence="1">
    <location>
        <begin position="318"/>
        <end position="399"/>
    </location>
</feature>
<feature type="region of interest" description="Disordered" evidence="1">
    <location>
        <begin position="426"/>
        <end position="452"/>
    </location>
</feature>
<accession>A0A8K0CIR3</accession>
<feature type="domain" description="Rho-GAP" evidence="2">
    <location>
        <begin position="53"/>
        <end position="238"/>
    </location>
</feature>
<feature type="region of interest" description="Disordered" evidence="1">
    <location>
        <begin position="617"/>
        <end position="636"/>
    </location>
</feature>
<dbReference type="AlphaFoldDB" id="A0A8K0CIR3"/>
<sequence length="903" mass="101920">MFMNDVNKKEEIRNVAIQDLRNLGIKFRPKKQRHHVQEVRIGRRIFKTALHLLPMQTVTLASGQQLVVPKLVHELCSFILTKVETEGLFRKGGSKARQNEIRLSLDAGCCLGNEHHEVDVANVLKTFFRELPEPLFPFNFHEPFLRCTLLKENKLHALFLTCLLLPSEHLNTLAYFMQFLHHVTQFSNVNKMDSYNLSVIIGPTIFPVDEKLANNTTHRITKTCELFKLLIENACNIGVIPEDIIDRIASLSSSTNSHSDDEVANTKRKKKRRSGSLTRMFNGLRKIVSSKSVDTVTSPVLVTPDLLITPNLTKSAKKRKLEGGGFSNKKKRELLQTLPQGTTLSTPISVNPNPKKISPPNSTSKTNHYIAKEKKSQWNLGSKRNKHSKQSDDAASTNSNAFAGTRAVLERRWSAVSQAAGFRRNKTRNSCGTVPLQHKKSKTELQKPENLENKVPDNCDIVLEEKHIPELDYVKISRTEYEEIKNRVSAIEQRISLELDNISHENNAEQQSSSDNDDVIVKVQTAYEKTLVEAEPLSPTTDQLARRLSKELKIRRSYEQKVVRSPSARKIGSLRRRSRELERQNAKVQRNQSWHVDHIGAIPRINLKRGRPNTVLTGLRHPTPLKASDGSEDSSLDSQLIKTPARAASFHGSATPTPTQNFHRSVSTGCNTSKKCNSLNSEKWTSAEGYFNQSKMTDSLNSLNNGRASLARLRSQNAGMVLAKARLFDGLIDSDNSTNSENSSMFLSKTKVENKIGTTRSVEKVSNRIRSLKYDDKRLGRQSNSPKKRYLRSPRQNYNMIVSTPLQPSLDEKENQIQADNFSNVDFLGSAEKVQVAALKDCNRIDISDHRLKTVSPGYVTPKGMPQLKRSLTVRSPKRPYKTPLRNENKQTPLKILTASKVY</sequence>
<dbReference type="PANTHER" id="PTHR15670">
    <property type="entry name" value="RHO GTPASE ACTIVATING PROTEIN 11A"/>
    <property type="match status" value="1"/>
</dbReference>
<dbReference type="InterPro" id="IPR000198">
    <property type="entry name" value="RhoGAP_dom"/>
</dbReference>
<dbReference type="InterPro" id="IPR008936">
    <property type="entry name" value="Rho_GTPase_activation_prot"/>
</dbReference>
<protein>
    <recommendedName>
        <fullName evidence="2">Rho-GAP domain-containing protein</fullName>
    </recommendedName>
</protein>
<dbReference type="SMART" id="SM00324">
    <property type="entry name" value="RhoGAP"/>
    <property type="match status" value="1"/>
</dbReference>
<feature type="region of interest" description="Disordered" evidence="1">
    <location>
        <begin position="649"/>
        <end position="672"/>
    </location>
</feature>
<feature type="region of interest" description="Disordered" evidence="1">
    <location>
        <begin position="253"/>
        <end position="275"/>
    </location>
</feature>
<feature type="compositionally biased region" description="Basic and acidic residues" evidence="1">
    <location>
        <begin position="442"/>
        <end position="452"/>
    </location>
</feature>
<reference evidence="3" key="1">
    <citation type="submission" date="2019-08" db="EMBL/GenBank/DDBJ databases">
        <title>The genome of the North American firefly Photinus pyralis.</title>
        <authorList>
            <consortium name="Photinus pyralis genome working group"/>
            <person name="Fallon T.R."/>
            <person name="Sander Lower S.E."/>
            <person name="Weng J.-K."/>
        </authorList>
    </citation>
    <scope>NUCLEOTIDE SEQUENCE</scope>
    <source>
        <strain evidence="3">TRF0915ILg1</strain>
        <tissue evidence="3">Whole body</tissue>
    </source>
</reference>
<proteinExistence type="predicted"/>
<dbReference type="GO" id="GO:0005096">
    <property type="term" value="F:GTPase activator activity"/>
    <property type="evidence" value="ECO:0007669"/>
    <property type="project" value="TreeGrafter"/>
</dbReference>
<keyword evidence="4" id="KW-1185">Reference proteome</keyword>
<dbReference type="GO" id="GO:0007165">
    <property type="term" value="P:signal transduction"/>
    <property type="evidence" value="ECO:0007669"/>
    <property type="project" value="InterPro"/>
</dbReference>
<dbReference type="OrthoDB" id="410651at2759"/>
<dbReference type="SUPFAM" id="SSF48350">
    <property type="entry name" value="GTPase activation domain, GAP"/>
    <property type="match status" value="1"/>
</dbReference>
<feature type="compositionally biased region" description="Low complexity" evidence="1">
    <location>
        <begin position="351"/>
        <end position="366"/>
    </location>
</feature>
<feature type="compositionally biased region" description="Polar residues" evidence="1">
    <location>
        <begin position="337"/>
        <end position="350"/>
    </location>
</feature>
<dbReference type="Gene3D" id="1.10.555.10">
    <property type="entry name" value="Rho GTPase activation protein"/>
    <property type="match status" value="1"/>
</dbReference>
<evidence type="ECO:0000313" key="3">
    <source>
        <dbReference type="EMBL" id="KAF2885228.1"/>
    </source>
</evidence>
<feature type="compositionally biased region" description="Polar residues" evidence="1">
    <location>
        <begin position="652"/>
        <end position="672"/>
    </location>
</feature>
<evidence type="ECO:0000256" key="1">
    <source>
        <dbReference type="SAM" id="MobiDB-lite"/>
    </source>
</evidence>
<dbReference type="PANTHER" id="PTHR15670:SF4">
    <property type="entry name" value="RHO GTPASE-ACTIVATING PROTEIN 11A"/>
    <property type="match status" value="1"/>
</dbReference>
<dbReference type="Proteomes" id="UP000801492">
    <property type="component" value="Unassembled WGS sequence"/>
</dbReference>
<dbReference type="Pfam" id="PF00620">
    <property type="entry name" value="RhoGAP"/>
    <property type="match status" value="1"/>
</dbReference>
<evidence type="ECO:0000313" key="4">
    <source>
        <dbReference type="Proteomes" id="UP000801492"/>
    </source>
</evidence>
<evidence type="ECO:0000259" key="2">
    <source>
        <dbReference type="PROSITE" id="PS50238"/>
    </source>
</evidence>
<gene>
    <name evidence="3" type="ORF">ILUMI_20947</name>
</gene>
<name>A0A8K0CIR3_IGNLU</name>